<keyword evidence="2" id="KW-1185">Reference proteome</keyword>
<name>A0ACB7WGQ8_DIOAL</name>
<evidence type="ECO:0000313" key="2">
    <source>
        <dbReference type="Proteomes" id="UP000827976"/>
    </source>
</evidence>
<accession>A0ACB7WGQ8</accession>
<evidence type="ECO:0000313" key="1">
    <source>
        <dbReference type="EMBL" id="KAH7687281.1"/>
    </source>
</evidence>
<comment type="caution">
    <text evidence="1">The sequence shown here is derived from an EMBL/GenBank/DDBJ whole genome shotgun (WGS) entry which is preliminary data.</text>
</comment>
<gene>
    <name evidence="1" type="ORF">IHE45_04G157700</name>
</gene>
<reference evidence="2" key="1">
    <citation type="journal article" date="2022" name="Nat. Commun.">
        <title>Chromosome evolution and the genetic basis of agronomically important traits in greater yam.</title>
        <authorList>
            <person name="Bredeson J.V."/>
            <person name="Lyons J.B."/>
            <person name="Oniyinde I.O."/>
            <person name="Okereke N.R."/>
            <person name="Kolade O."/>
            <person name="Nnabue I."/>
            <person name="Nwadili C.O."/>
            <person name="Hribova E."/>
            <person name="Parker M."/>
            <person name="Nwogha J."/>
            <person name="Shu S."/>
            <person name="Carlson J."/>
            <person name="Kariba R."/>
            <person name="Muthemba S."/>
            <person name="Knop K."/>
            <person name="Barton G.J."/>
            <person name="Sherwood A.V."/>
            <person name="Lopez-Montes A."/>
            <person name="Asiedu R."/>
            <person name="Jamnadass R."/>
            <person name="Muchugi A."/>
            <person name="Goodstein D."/>
            <person name="Egesi C.N."/>
            <person name="Featherston J."/>
            <person name="Asfaw A."/>
            <person name="Simpson G.G."/>
            <person name="Dolezel J."/>
            <person name="Hendre P.S."/>
            <person name="Van Deynze A."/>
            <person name="Kumar P.L."/>
            <person name="Obidiegwu J.E."/>
            <person name="Bhattacharjee R."/>
            <person name="Rokhsar D.S."/>
        </authorList>
    </citation>
    <scope>NUCLEOTIDE SEQUENCE [LARGE SCALE GENOMIC DNA]</scope>
    <source>
        <strain evidence="2">cv. TDa95/00328</strain>
    </source>
</reference>
<dbReference type="EMBL" id="CM037014">
    <property type="protein sequence ID" value="KAH7687281.1"/>
    <property type="molecule type" value="Genomic_DNA"/>
</dbReference>
<dbReference type="Proteomes" id="UP000827976">
    <property type="component" value="Chromosome 4"/>
</dbReference>
<proteinExistence type="predicted"/>
<organism evidence="1 2">
    <name type="scientific">Dioscorea alata</name>
    <name type="common">Purple yam</name>
    <dbReference type="NCBI Taxonomy" id="55571"/>
    <lineage>
        <taxon>Eukaryota</taxon>
        <taxon>Viridiplantae</taxon>
        <taxon>Streptophyta</taxon>
        <taxon>Embryophyta</taxon>
        <taxon>Tracheophyta</taxon>
        <taxon>Spermatophyta</taxon>
        <taxon>Magnoliopsida</taxon>
        <taxon>Liliopsida</taxon>
        <taxon>Dioscoreales</taxon>
        <taxon>Dioscoreaceae</taxon>
        <taxon>Dioscorea</taxon>
    </lineage>
</organism>
<sequence length="335" mass="36564">METPSSMRRVTRSQASSLPSHKKQGDAAASRSRTGTKAERSVLSDITNDSPIVGLAVEKTPSSALVKSRVQSKRTPGSGEALLRWQVKNLLEKVEEEGAGLAKKTSSGDRPLFLRASVGFPVSPAQLLAPTPANTPQIPSLSDIKEGKGSTTTTILTDSHEEVVEIIRMEEGEGEVEEEVIKRTLLFDSPRKSEVSDDVSSTVTYQESLEKSSLSLSSSSSSPEEDDNSSVWSLQVNVSGSIEEDEDDDEDGEVDDEPLQELCQELMKMTVSEEENNRMPEFAGKHTRFVYSSDGEIEGEELVVAEKKFVSPNVVVLKGLPVPQGKHLRFQEEEN</sequence>
<protein>
    <submittedName>
        <fullName evidence="1">Uncharacterized protein</fullName>
    </submittedName>
</protein>